<evidence type="ECO:0000313" key="3">
    <source>
        <dbReference type="Proteomes" id="UP001341840"/>
    </source>
</evidence>
<dbReference type="Proteomes" id="UP001341840">
    <property type="component" value="Unassembled WGS sequence"/>
</dbReference>
<gene>
    <name evidence="2" type="ORF">PIB30_073154</name>
</gene>
<organism evidence="2 3">
    <name type="scientific">Stylosanthes scabra</name>
    <dbReference type="NCBI Taxonomy" id="79078"/>
    <lineage>
        <taxon>Eukaryota</taxon>
        <taxon>Viridiplantae</taxon>
        <taxon>Streptophyta</taxon>
        <taxon>Embryophyta</taxon>
        <taxon>Tracheophyta</taxon>
        <taxon>Spermatophyta</taxon>
        <taxon>Magnoliopsida</taxon>
        <taxon>eudicotyledons</taxon>
        <taxon>Gunneridae</taxon>
        <taxon>Pentapetalae</taxon>
        <taxon>rosids</taxon>
        <taxon>fabids</taxon>
        <taxon>Fabales</taxon>
        <taxon>Fabaceae</taxon>
        <taxon>Papilionoideae</taxon>
        <taxon>50 kb inversion clade</taxon>
        <taxon>dalbergioids sensu lato</taxon>
        <taxon>Dalbergieae</taxon>
        <taxon>Pterocarpus clade</taxon>
        <taxon>Stylosanthes</taxon>
    </lineage>
</organism>
<sequence length="108" mass="12271">MAEVLKEPRNRPNVKPGQGDPNNWGRIVFPLTLPSKLNPEDTTVWTLSWLLNDGRFSPSVFGNMGHELHVRMKAAMMIISSEFNEVKKLVQKKGEAVWRGFPGHEAFK</sequence>
<name>A0ABU6VQ88_9FABA</name>
<accession>A0ABU6VQ88</accession>
<comment type="caution">
    <text evidence="2">The sequence shown here is derived from an EMBL/GenBank/DDBJ whole genome shotgun (WGS) entry which is preliminary data.</text>
</comment>
<feature type="region of interest" description="Disordered" evidence="1">
    <location>
        <begin position="1"/>
        <end position="22"/>
    </location>
</feature>
<proteinExistence type="predicted"/>
<feature type="compositionally biased region" description="Basic and acidic residues" evidence="1">
    <location>
        <begin position="1"/>
        <end position="10"/>
    </location>
</feature>
<evidence type="ECO:0000313" key="2">
    <source>
        <dbReference type="EMBL" id="MED6174880.1"/>
    </source>
</evidence>
<dbReference type="EMBL" id="JASCZI010151916">
    <property type="protein sequence ID" value="MED6174880.1"/>
    <property type="molecule type" value="Genomic_DNA"/>
</dbReference>
<keyword evidence="3" id="KW-1185">Reference proteome</keyword>
<evidence type="ECO:0000256" key="1">
    <source>
        <dbReference type="SAM" id="MobiDB-lite"/>
    </source>
</evidence>
<reference evidence="2 3" key="1">
    <citation type="journal article" date="2023" name="Plants (Basel)">
        <title>Bridging the Gap: Combining Genomics and Transcriptomics Approaches to Understand Stylosanthes scabra, an Orphan Legume from the Brazilian Caatinga.</title>
        <authorList>
            <person name="Ferreira-Neto J.R.C."/>
            <person name="da Silva M.D."/>
            <person name="Binneck E."/>
            <person name="de Melo N.F."/>
            <person name="da Silva R.H."/>
            <person name="de Melo A.L.T.M."/>
            <person name="Pandolfi V."/>
            <person name="Bustamante F.O."/>
            <person name="Brasileiro-Vidal A.C."/>
            <person name="Benko-Iseppon A.M."/>
        </authorList>
    </citation>
    <scope>NUCLEOTIDE SEQUENCE [LARGE SCALE GENOMIC DNA]</scope>
    <source>
        <tissue evidence="2">Leaves</tissue>
    </source>
</reference>
<protein>
    <submittedName>
        <fullName evidence="2">Uncharacterized protein</fullName>
    </submittedName>
</protein>